<organism evidence="6 7">
    <name type="scientific">Salinithrix halophila</name>
    <dbReference type="NCBI Taxonomy" id="1485204"/>
    <lineage>
        <taxon>Bacteria</taxon>
        <taxon>Bacillati</taxon>
        <taxon>Bacillota</taxon>
        <taxon>Bacilli</taxon>
        <taxon>Bacillales</taxon>
        <taxon>Thermoactinomycetaceae</taxon>
        <taxon>Salinithrix</taxon>
    </lineage>
</organism>
<dbReference type="Gene3D" id="3.90.76.10">
    <property type="entry name" value="Dipeptide-binding Protein, Domain 1"/>
    <property type="match status" value="1"/>
</dbReference>
<dbReference type="InterPro" id="IPR000914">
    <property type="entry name" value="SBP_5_dom"/>
</dbReference>
<sequence length="535" mass="61119">MVVFALMIALVGCYGGNPEATSSKEPQVLRITAGNEIPTMDSTGTLDVLSQRVINNTFEGLYRFGKDSKPIPGIAKSYEKSKDGQTYTFHLRKNAKWSNGTPVTAQDFIYAWKKSLHPDTLSAYAYLFNDIKNAAAIQDKESRLYGKVDELGVRALDDSTLEVKLEKPVPYFLSLMAFPSFFPQNEAFVERQGDKYGLETKHLIFNGPFVLSTWNHEEGWELKKNPTYWDADTVKLEKVEVKVVKDTSTAVNLYEAGHIDKVNLSADFVDQYQDSPEYSTMKKPEMYFIRMNQKNRFLNNKHIRKAIDMGWDKKEMANRILNNGSLPAFYLVPQNFVTGPKGKDFRAKYGNFNTGTVQEAKNHWKKGLKELGVKQVKLELLSYDGELSKTITSYIRNQLEKNLPGLSLTINRQPNKQKIALETKMDYELSYSGWNPDFQDPITFVDLFVSNGPYNWSDYKNPKVDQLVNEAKNEKNPAKRWSRLQKAEQILVENDTVISPMFQTGQAQLMKPYVKGFVSHPLAVEASYKWTVIEK</sequence>
<evidence type="ECO:0000259" key="5">
    <source>
        <dbReference type="Pfam" id="PF00496"/>
    </source>
</evidence>
<evidence type="ECO:0000256" key="4">
    <source>
        <dbReference type="ARBA" id="ARBA00022729"/>
    </source>
</evidence>
<dbReference type="CDD" id="cd08504">
    <property type="entry name" value="PBP2_OppA"/>
    <property type="match status" value="1"/>
</dbReference>
<comment type="subcellular location">
    <subcellularLocation>
        <location evidence="1">Cell membrane</location>
        <topology evidence="1">Lipid-anchor</topology>
    </subcellularLocation>
</comment>
<protein>
    <submittedName>
        <fullName evidence="6">Peptide ABC transporter substrate-binding protein</fullName>
    </submittedName>
</protein>
<dbReference type="PANTHER" id="PTHR30290:SF10">
    <property type="entry name" value="PERIPLASMIC OLIGOPEPTIDE-BINDING PROTEIN-RELATED"/>
    <property type="match status" value="1"/>
</dbReference>
<name>A0ABV8JGD4_9BACL</name>
<dbReference type="InterPro" id="IPR023765">
    <property type="entry name" value="SBP_5_CS"/>
</dbReference>
<dbReference type="RefSeq" id="WP_380706261.1">
    <property type="nucleotide sequence ID" value="NZ_JBHSAP010000018.1"/>
</dbReference>
<dbReference type="SUPFAM" id="SSF53850">
    <property type="entry name" value="Periplasmic binding protein-like II"/>
    <property type="match status" value="1"/>
</dbReference>
<dbReference type="PIRSF" id="PIRSF002741">
    <property type="entry name" value="MppA"/>
    <property type="match status" value="1"/>
</dbReference>
<evidence type="ECO:0000313" key="7">
    <source>
        <dbReference type="Proteomes" id="UP001595843"/>
    </source>
</evidence>
<dbReference type="Proteomes" id="UP001595843">
    <property type="component" value="Unassembled WGS sequence"/>
</dbReference>
<dbReference type="InterPro" id="IPR039424">
    <property type="entry name" value="SBP_5"/>
</dbReference>
<evidence type="ECO:0000256" key="1">
    <source>
        <dbReference type="ARBA" id="ARBA00004193"/>
    </source>
</evidence>
<dbReference type="PANTHER" id="PTHR30290">
    <property type="entry name" value="PERIPLASMIC BINDING COMPONENT OF ABC TRANSPORTER"/>
    <property type="match status" value="1"/>
</dbReference>
<proteinExistence type="inferred from homology"/>
<evidence type="ECO:0000256" key="2">
    <source>
        <dbReference type="ARBA" id="ARBA00005695"/>
    </source>
</evidence>
<dbReference type="Gene3D" id="3.10.105.10">
    <property type="entry name" value="Dipeptide-binding Protein, Domain 3"/>
    <property type="match status" value="1"/>
</dbReference>
<accession>A0ABV8JGD4</accession>
<dbReference type="Gene3D" id="3.40.190.10">
    <property type="entry name" value="Periplasmic binding protein-like II"/>
    <property type="match status" value="1"/>
</dbReference>
<dbReference type="PROSITE" id="PS01040">
    <property type="entry name" value="SBP_BACTERIAL_5"/>
    <property type="match status" value="1"/>
</dbReference>
<keyword evidence="4" id="KW-0732">Signal</keyword>
<dbReference type="EMBL" id="JBHSAP010000018">
    <property type="protein sequence ID" value="MFC4078047.1"/>
    <property type="molecule type" value="Genomic_DNA"/>
</dbReference>
<keyword evidence="7" id="KW-1185">Reference proteome</keyword>
<reference evidence="7" key="1">
    <citation type="journal article" date="2019" name="Int. J. Syst. Evol. Microbiol.">
        <title>The Global Catalogue of Microorganisms (GCM) 10K type strain sequencing project: providing services to taxonomists for standard genome sequencing and annotation.</title>
        <authorList>
            <consortium name="The Broad Institute Genomics Platform"/>
            <consortium name="The Broad Institute Genome Sequencing Center for Infectious Disease"/>
            <person name="Wu L."/>
            <person name="Ma J."/>
        </authorList>
    </citation>
    <scope>NUCLEOTIDE SEQUENCE [LARGE SCALE GENOMIC DNA]</scope>
    <source>
        <strain evidence="7">IBRC-M 10813</strain>
    </source>
</reference>
<dbReference type="Pfam" id="PF00496">
    <property type="entry name" value="SBP_bac_5"/>
    <property type="match status" value="1"/>
</dbReference>
<feature type="domain" description="Solute-binding protein family 5" evidence="5">
    <location>
        <begin position="69"/>
        <end position="455"/>
    </location>
</feature>
<dbReference type="InterPro" id="IPR030678">
    <property type="entry name" value="Peptide/Ni-bd"/>
</dbReference>
<evidence type="ECO:0000313" key="6">
    <source>
        <dbReference type="EMBL" id="MFC4078047.1"/>
    </source>
</evidence>
<evidence type="ECO:0000256" key="3">
    <source>
        <dbReference type="ARBA" id="ARBA00022448"/>
    </source>
</evidence>
<comment type="similarity">
    <text evidence="2">Belongs to the bacterial solute-binding protein 5 family.</text>
</comment>
<keyword evidence="3" id="KW-0813">Transport</keyword>
<comment type="caution">
    <text evidence="6">The sequence shown here is derived from an EMBL/GenBank/DDBJ whole genome shotgun (WGS) entry which is preliminary data.</text>
</comment>
<gene>
    <name evidence="6" type="ORF">ACFOUO_14690</name>
</gene>